<comment type="similarity">
    <text evidence="7">Belongs to the binding-protein-dependent transport system permease family.</text>
</comment>
<evidence type="ECO:0000256" key="4">
    <source>
        <dbReference type="ARBA" id="ARBA00022692"/>
    </source>
</evidence>
<feature type="transmembrane region" description="Helical" evidence="7">
    <location>
        <begin position="50"/>
        <end position="69"/>
    </location>
</feature>
<keyword evidence="5 7" id="KW-1133">Transmembrane helix</keyword>
<feature type="transmembrane region" description="Helical" evidence="7">
    <location>
        <begin position="112"/>
        <end position="137"/>
    </location>
</feature>
<dbReference type="InterPro" id="IPR000515">
    <property type="entry name" value="MetI-like"/>
</dbReference>
<dbReference type="Pfam" id="PF00528">
    <property type="entry name" value="BPD_transp_1"/>
    <property type="match status" value="1"/>
</dbReference>
<keyword evidence="4 7" id="KW-0812">Transmembrane</keyword>
<keyword evidence="6 7" id="KW-0472">Membrane</keyword>
<feature type="transmembrane region" description="Helical" evidence="7">
    <location>
        <begin position="198"/>
        <end position="220"/>
    </location>
</feature>
<dbReference type="Gene3D" id="1.10.3720.10">
    <property type="entry name" value="MetI-like"/>
    <property type="match status" value="1"/>
</dbReference>
<keyword evidence="2 7" id="KW-0813">Transport</keyword>
<feature type="region of interest" description="Disordered" evidence="8">
    <location>
        <begin position="12"/>
        <end position="42"/>
    </location>
</feature>
<reference evidence="10 11" key="1">
    <citation type="submission" date="2016-10" db="EMBL/GenBank/DDBJ databases">
        <authorList>
            <person name="de Groot N.N."/>
        </authorList>
    </citation>
    <scope>NUCLEOTIDE SEQUENCE [LARGE SCALE GENOMIC DNA]</scope>
    <source>
        <strain evidence="10 11">CPCC 202808</strain>
    </source>
</reference>
<evidence type="ECO:0000256" key="7">
    <source>
        <dbReference type="RuleBase" id="RU363032"/>
    </source>
</evidence>
<evidence type="ECO:0000313" key="10">
    <source>
        <dbReference type="EMBL" id="SFF76946.1"/>
    </source>
</evidence>
<dbReference type="InterPro" id="IPR051393">
    <property type="entry name" value="ABC_transporter_permease"/>
</dbReference>
<dbReference type="PANTHER" id="PTHR30193:SF41">
    <property type="entry name" value="DIACETYLCHITOBIOSE UPTAKE SYSTEM PERMEASE PROTEIN NGCF"/>
    <property type="match status" value="1"/>
</dbReference>
<comment type="subcellular location">
    <subcellularLocation>
        <location evidence="1 7">Cell membrane</location>
        <topology evidence="1 7">Multi-pass membrane protein</topology>
    </subcellularLocation>
</comment>
<evidence type="ECO:0000256" key="6">
    <source>
        <dbReference type="ARBA" id="ARBA00023136"/>
    </source>
</evidence>
<name>A0A1I2LIQ0_9ACTN</name>
<evidence type="ECO:0000256" key="2">
    <source>
        <dbReference type="ARBA" id="ARBA00022448"/>
    </source>
</evidence>
<dbReference type="PANTHER" id="PTHR30193">
    <property type="entry name" value="ABC TRANSPORTER PERMEASE PROTEIN"/>
    <property type="match status" value="1"/>
</dbReference>
<evidence type="ECO:0000256" key="5">
    <source>
        <dbReference type="ARBA" id="ARBA00022989"/>
    </source>
</evidence>
<feature type="compositionally biased region" description="Basic and acidic residues" evidence="8">
    <location>
        <begin position="27"/>
        <end position="40"/>
    </location>
</feature>
<dbReference type="EMBL" id="FOOI01000002">
    <property type="protein sequence ID" value="SFF76946.1"/>
    <property type="molecule type" value="Genomic_DNA"/>
</dbReference>
<gene>
    <name evidence="10" type="ORF">SAMN05421678_10272</name>
</gene>
<dbReference type="CDD" id="cd06261">
    <property type="entry name" value="TM_PBP2"/>
    <property type="match status" value="1"/>
</dbReference>
<feature type="transmembrane region" description="Helical" evidence="7">
    <location>
        <begin position="304"/>
        <end position="328"/>
    </location>
</feature>
<dbReference type="GO" id="GO:0005886">
    <property type="term" value="C:plasma membrane"/>
    <property type="evidence" value="ECO:0007669"/>
    <property type="project" value="UniProtKB-SubCell"/>
</dbReference>
<protein>
    <submittedName>
        <fullName evidence="10">Raffinose/stachyose/melibiose transport system permease protein</fullName>
    </submittedName>
</protein>
<evidence type="ECO:0000256" key="1">
    <source>
        <dbReference type="ARBA" id="ARBA00004651"/>
    </source>
</evidence>
<dbReference type="PROSITE" id="PS50928">
    <property type="entry name" value="ABC_TM1"/>
    <property type="match status" value="1"/>
</dbReference>
<dbReference type="STRING" id="504797.SAMN05421678_10272"/>
<feature type="transmembrane region" description="Helical" evidence="7">
    <location>
        <begin position="259"/>
        <end position="278"/>
    </location>
</feature>
<proteinExistence type="inferred from homology"/>
<evidence type="ECO:0000313" key="11">
    <source>
        <dbReference type="Proteomes" id="UP000199052"/>
    </source>
</evidence>
<dbReference type="AlphaFoldDB" id="A0A1I2LIQ0"/>
<evidence type="ECO:0000256" key="8">
    <source>
        <dbReference type="SAM" id="MobiDB-lite"/>
    </source>
</evidence>
<organism evidence="10 11">
    <name type="scientific">Actinopolymorpha cephalotaxi</name>
    <dbReference type="NCBI Taxonomy" id="504797"/>
    <lineage>
        <taxon>Bacteria</taxon>
        <taxon>Bacillati</taxon>
        <taxon>Actinomycetota</taxon>
        <taxon>Actinomycetes</taxon>
        <taxon>Propionibacteriales</taxon>
        <taxon>Actinopolymorphaceae</taxon>
        <taxon>Actinopolymorpha</taxon>
    </lineage>
</organism>
<dbReference type="SUPFAM" id="SSF161098">
    <property type="entry name" value="MetI-like"/>
    <property type="match status" value="1"/>
</dbReference>
<feature type="transmembrane region" description="Helical" evidence="7">
    <location>
        <begin position="149"/>
        <end position="168"/>
    </location>
</feature>
<evidence type="ECO:0000256" key="3">
    <source>
        <dbReference type="ARBA" id="ARBA00022475"/>
    </source>
</evidence>
<sequence length="339" mass="37186">MGQGAVGEIATAAVEDRRGAQGRGRRLGPDSRTGRHGQDGRRRRRTRFPWYAYLALTPLFATLALFAYYPAASGIWHSFYEWRPGFDSPFVGLGNYATMMADDLWWKSFRNLGFIFVFGVTIAWALPLLAAELIISLDSKRAQFTFRTLLIAPMAFPGVVTVLLWAAMYEPGNGVINRVLRGTGLGFLAQNWVGDPKYALLSLLFIGFPFVAGLPFLVFLTTLQNVSAEIFEAAELDGCGRLRRLVAIDLPLMTGQLKLLVFLATIGVLQYGFAAYLLTGGGPDNATQVPVLRMLGVAFQGSQWGYAAALSTTLFAMTIALSVVIVFVRRRGDADVRPL</sequence>
<evidence type="ECO:0000259" key="9">
    <source>
        <dbReference type="PROSITE" id="PS50928"/>
    </source>
</evidence>
<dbReference type="GO" id="GO:0055085">
    <property type="term" value="P:transmembrane transport"/>
    <property type="evidence" value="ECO:0007669"/>
    <property type="project" value="InterPro"/>
</dbReference>
<dbReference type="InterPro" id="IPR035906">
    <property type="entry name" value="MetI-like_sf"/>
</dbReference>
<dbReference type="Proteomes" id="UP000199052">
    <property type="component" value="Unassembled WGS sequence"/>
</dbReference>
<keyword evidence="3" id="KW-1003">Cell membrane</keyword>
<accession>A0A1I2LIQ0</accession>
<feature type="domain" description="ABC transmembrane type-1" evidence="9">
    <location>
        <begin position="109"/>
        <end position="325"/>
    </location>
</feature>